<dbReference type="Gene3D" id="3.40.50.300">
    <property type="entry name" value="P-loop containing nucleotide triphosphate hydrolases"/>
    <property type="match status" value="1"/>
</dbReference>
<dbReference type="InterPro" id="IPR027417">
    <property type="entry name" value="P-loop_NTPase"/>
</dbReference>
<dbReference type="GeneID" id="27362949"/>
<dbReference type="InterPro" id="IPR054289">
    <property type="entry name" value="DUF7025"/>
</dbReference>
<keyword evidence="3" id="KW-1185">Reference proteome</keyword>
<evidence type="ECO:0000313" key="3">
    <source>
        <dbReference type="Proteomes" id="UP000053342"/>
    </source>
</evidence>
<dbReference type="GO" id="GO:0016887">
    <property type="term" value="F:ATP hydrolysis activity"/>
    <property type="evidence" value="ECO:0007669"/>
    <property type="project" value="InterPro"/>
</dbReference>
<dbReference type="STRING" id="215243.A0A0D2BHV0"/>
<accession>A0A0D2BHV0</accession>
<dbReference type="RefSeq" id="XP_016257193.1">
    <property type="nucleotide sequence ID" value="XM_016412468.1"/>
</dbReference>
<dbReference type="SUPFAM" id="SSF52540">
    <property type="entry name" value="P-loop containing nucleoside triphosphate hydrolases"/>
    <property type="match status" value="1"/>
</dbReference>
<name>A0A0D2BHV0_9EURO</name>
<dbReference type="PANTHER" id="PTHR46411:SF2">
    <property type="entry name" value="AAA+ ATPASE DOMAIN-CONTAINING PROTEIN"/>
    <property type="match status" value="1"/>
</dbReference>
<dbReference type="PANTHER" id="PTHR46411">
    <property type="entry name" value="FAMILY ATPASE, PUTATIVE-RELATED"/>
    <property type="match status" value="1"/>
</dbReference>
<dbReference type="SMART" id="SM00382">
    <property type="entry name" value="AAA"/>
    <property type="match status" value="1"/>
</dbReference>
<evidence type="ECO:0000313" key="2">
    <source>
        <dbReference type="EMBL" id="KIW36977.1"/>
    </source>
</evidence>
<dbReference type="CDD" id="cd19481">
    <property type="entry name" value="RecA-like_protease"/>
    <property type="match status" value="1"/>
</dbReference>
<proteinExistence type="predicted"/>
<organism evidence="2 3">
    <name type="scientific">Exophiala oligosperma</name>
    <dbReference type="NCBI Taxonomy" id="215243"/>
    <lineage>
        <taxon>Eukaryota</taxon>
        <taxon>Fungi</taxon>
        <taxon>Dikarya</taxon>
        <taxon>Ascomycota</taxon>
        <taxon>Pezizomycotina</taxon>
        <taxon>Eurotiomycetes</taxon>
        <taxon>Chaetothyriomycetidae</taxon>
        <taxon>Chaetothyriales</taxon>
        <taxon>Herpotrichiellaceae</taxon>
        <taxon>Exophiala</taxon>
    </lineage>
</organism>
<dbReference type="AlphaFoldDB" id="A0A0D2BHV0"/>
<dbReference type="Pfam" id="PF22942">
    <property type="entry name" value="DUF7025"/>
    <property type="match status" value="1"/>
</dbReference>
<dbReference type="Proteomes" id="UP000053342">
    <property type="component" value="Unassembled WGS sequence"/>
</dbReference>
<protein>
    <recommendedName>
        <fullName evidence="1">AAA+ ATPase domain-containing protein</fullName>
    </recommendedName>
</protein>
<dbReference type="OrthoDB" id="10042665at2759"/>
<dbReference type="InterPro" id="IPR003593">
    <property type="entry name" value="AAA+_ATPase"/>
</dbReference>
<gene>
    <name evidence="2" type="ORF">PV06_10875</name>
</gene>
<reference evidence="2 3" key="1">
    <citation type="submission" date="2015-01" db="EMBL/GenBank/DDBJ databases">
        <title>The Genome Sequence of Exophiala oligosperma CBS72588.</title>
        <authorList>
            <consortium name="The Broad Institute Genomics Platform"/>
            <person name="Cuomo C."/>
            <person name="de Hoog S."/>
            <person name="Gorbushina A."/>
            <person name="Stielow B."/>
            <person name="Teixiera M."/>
            <person name="Abouelleil A."/>
            <person name="Chapman S.B."/>
            <person name="Priest M."/>
            <person name="Young S.K."/>
            <person name="Wortman J."/>
            <person name="Nusbaum C."/>
            <person name="Birren B."/>
        </authorList>
    </citation>
    <scope>NUCLEOTIDE SEQUENCE [LARGE SCALE GENOMIC DNA]</scope>
    <source>
        <strain evidence="2 3">CBS 72588</strain>
    </source>
</reference>
<dbReference type="HOGENOM" id="CLU_004471_6_2_1"/>
<sequence length="669" mass="76523">MSNGVIADNCPESVELAGTVFDGGLKQRIGRRKKEDGEVKWISQLQWEDEQRQKKATNGFDKYAFCLDDSDDKKKIVISSPALLAAVKRVIPARLFENMSDSVAITEPFLRIFHFIDDMRNDMHIGTADPRDKADIDALESFLFDCQPRHKVDRGILSSTQPASVNFEMIWALFKDGDLIVVTDKFKENRFFKFTHLEENVDRVNGRPDVCEKLAICGWCIVWDSEQKSFAQQSYKFYIERFLGYRKVRTLPIYPLRCEEEKRADSMKAELEKRGRDWAHLASQAPSCFEYNGTAIYTHDSQRGLSETGMQLNGRIIIDHVKELSLDGLFDTKVDHNSREILEEKLDDTPTGNSKMLTKAEHYLLCPPTLTCFHIDRWKRYHIDINKLKPILWTSNAIEKVILEETKKKRLRRLLKNYVSEGMRGRDIITNKGRGLTIILYGPSGVGKTLTAECLAEHVKMPLLPLSVGSLVSDDDLIEENLREAFNNASRLKAILLLDEADVVLEARSFEDVRRNGIVSIFLRQLEYYNGILFLTTNRITTMDVAFQSRIQLAISYEELGADAREKIWRSLLDTAIVDVTESEKSAIERAIPALSQERLNGRQIRNTLTQANLLARDDFSSECKVQLKHIKEAMSETLQFQAFFEGTGKAQVNKPRVWMPFSPSQSGI</sequence>
<evidence type="ECO:0000259" key="1">
    <source>
        <dbReference type="SMART" id="SM00382"/>
    </source>
</evidence>
<dbReference type="GO" id="GO:0005524">
    <property type="term" value="F:ATP binding"/>
    <property type="evidence" value="ECO:0007669"/>
    <property type="project" value="InterPro"/>
</dbReference>
<feature type="domain" description="AAA+ ATPase" evidence="1">
    <location>
        <begin position="434"/>
        <end position="559"/>
    </location>
</feature>
<dbReference type="VEuPathDB" id="FungiDB:PV06_10875"/>
<dbReference type="EMBL" id="KN847347">
    <property type="protein sequence ID" value="KIW36977.1"/>
    <property type="molecule type" value="Genomic_DNA"/>
</dbReference>
<dbReference type="Pfam" id="PF00004">
    <property type="entry name" value="AAA"/>
    <property type="match status" value="1"/>
</dbReference>
<dbReference type="InterPro" id="IPR003959">
    <property type="entry name" value="ATPase_AAA_core"/>
</dbReference>